<keyword evidence="4" id="KW-1185">Reference proteome</keyword>
<feature type="transmembrane region" description="Helical" evidence="2">
    <location>
        <begin position="71"/>
        <end position="97"/>
    </location>
</feature>
<gene>
    <name evidence="3" type="ORF">P5G59_19290</name>
</gene>
<sequence>MLLQTLPIAILIIAVEARATARQPRVKIGRFMYSRYSALSVGFGAFAGAMAASLCWTAVNDGRAILGWQAWVVQIGAMLGFLSAGYVIIELIFQLIAAEHTGLDAVERGATPASGRPANERSGKGHPTPRREQRKKGKRG</sequence>
<feature type="transmembrane region" description="Helical" evidence="2">
    <location>
        <begin position="41"/>
        <end position="59"/>
    </location>
</feature>
<name>A0ABT8J2K2_9MICO</name>
<accession>A0ABT8J2K2</accession>
<evidence type="ECO:0000313" key="3">
    <source>
        <dbReference type="EMBL" id="MDN4599305.1"/>
    </source>
</evidence>
<reference evidence="3" key="1">
    <citation type="submission" date="2023-03" db="EMBL/GenBank/DDBJ databases">
        <title>MT1 and MT2 Draft Genomes of Novel Species.</title>
        <authorList>
            <person name="Venkateswaran K."/>
        </authorList>
    </citation>
    <scope>NUCLEOTIDE SEQUENCE</scope>
    <source>
        <strain evidence="3">F6_8S_P_1A</strain>
    </source>
</reference>
<protein>
    <submittedName>
        <fullName evidence="3">Uncharacterized protein</fullName>
    </submittedName>
</protein>
<dbReference type="RefSeq" id="WP_301220649.1">
    <property type="nucleotide sequence ID" value="NZ_JAROCB010000006.1"/>
</dbReference>
<organism evidence="3 4">
    <name type="scientific">Leifsonia virtsii</name>
    <dbReference type="NCBI Taxonomy" id="3035915"/>
    <lineage>
        <taxon>Bacteria</taxon>
        <taxon>Bacillati</taxon>
        <taxon>Actinomycetota</taxon>
        <taxon>Actinomycetes</taxon>
        <taxon>Micrococcales</taxon>
        <taxon>Microbacteriaceae</taxon>
        <taxon>Leifsonia</taxon>
    </lineage>
</organism>
<dbReference type="EMBL" id="JAROCB010000006">
    <property type="protein sequence ID" value="MDN4599305.1"/>
    <property type="molecule type" value="Genomic_DNA"/>
</dbReference>
<dbReference type="Proteomes" id="UP001174210">
    <property type="component" value="Unassembled WGS sequence"/>
</dbReference>
<evidence type="ECO:0000256" key="1">
    <source>
        <dbReference type="SAM" id="MobiDB-lite"/>
    </source>
</evidence>
<feature type="region of interest" description="Disordered" evidence="1">
    <location>
        <begin position="107"/>
        <end position="140"/>
    </location>
</feature>
<proteinExistence type="predicted"/>
<keyword evidence="2" id="KW-0812">Transmembrane</keyword>
<evidence type="ECO:0000313" key="4">
    <source>
        <dbReference type="Proteomes" id="UP001174210"/>
    </source>
</evidence>
<keyword evidence="2" id="KW-0472">Membrane</keyword>
<comment type="caution">
    <text evidence="3">The sequence shown here is derived from an EMBL/GenBank/DDBJ whole genome shotgun (WGS) entry which is preliminary data.</text>
</comment>
<keyword evidence="2" id="KW-1133">Transmembrane helix</keyword>
<evidence type="ECO:0000256" key="2">
    <source>
        <dbReference type="SAM" id="Phobius"/>
    </source>
</evidence>